<dbReference type="Proteomes" id="UP001596028">
    <property type="component" value="Unassembled WGS sequence"/>
</dbReference>
<name>A0ABV9F7U0_9BACL</name>
<evidence type="ECO:0000313" key="3">
    <source>
        <dbReference type="EMBL" id="MFC4598005.1"/>
    </source>
</evidence>
<gene>
    <name evidence="3" type="ORF">ACFO3S_07100</name>
</gene>
<protein>
    <submittedName>
        <fullName evidence="3">DinB family protein</fullName>
    </submittedName>
</protein>
<evidence type="ECO:0000313" key="4">
    <source>
        <dbReference type="Proteomes" id="UP001596028"/>
    </source>
</evidence>
<dbReference type="EMBL" id="JBHSEP010000003">
    <property type="protein sequence ID" value="MFC4598005.1"/>
    <property type="molecule type" value="Genomic_DNA"/>
</dbReference>
<dbReference type="PANTHER" id="PTHR37302">
    <property type="entry name" value="SLR1116 PROTEIN"/>
    <property type="match status" value="1"/>
</dbReference>
<dbReference type="Pfam" id="PF05163">
    <property type="entry name" value="DinB"/>
    <property type="match status" value="1"/>
</dbReference>
<evidence type="ECO:0000256" key="1">
    <source>
        <dbReference type="ARBA" id="ARBA00008635"/>
    </source>
</evidence>
<dbReference type="InterPro" id="IPR034660">
    <property type="entry name" value="DinB/YfiT-like"/>
</dbReference>
<sequence length="163" mass="18655">MRTIRQMMTHMAWANDSLLAGLRDHPEAGKEIGRLFRHILVAELVWLTRLEGKSSARWSLWEDSELASLESFAQDNEQRYKRYIDGLTDEDLDRIVEYKNQSGAKFRTSIRDILTHVALHGQYHRGQINSAIRRQSGSPVSLDFIVYSRMIAAPHSDEKGAGS</sequence>
<comment type="similarity">
    <text evidence="1">Belongs to the DinB family.</text>
</comment>
<organism evidence="3 4">
    <name type="scientific">Cohnella hongkongensis</name>
    <dbReference type="NCBI Taxonomy" id="178337"/>
    <lineage>
        <taxon>Bacteria</taxon>
        <taxon>Bacillati</taxon>
        <taxon>Bacillota</taxon>
        <taxon>Bacilli</taxon>
        <taxon>Bacillales</taxon>
        <taxon>Paenibacillaceae</taxon>
        <taxon>Cohnella</taxon>
    </lineage>
</organism>
<dbReference type="SUPFAM" id="SSF109854">
    <property type="entry name" value="DinB/YfiT-like putative metalloenzymes"/>
    <property type="match status" value="1"/>
</dbReference>
<reference evidence="4" key="1">
    <citation type="journal article" date="2019" name="Int. J. Syst. Evol. Microbiol.">
        <title>The Global Catalogue of Microorganisms (GCM) 10K type strain sequencing project: providing services to taxonomists for standard genome sequencing and annotation.</title>
        <authorList>
            <consortium name="The Broad Institute Genomics Platform"/>
            <consortium name="The Broad Institute Genome Sequencing Center for Infectious Disease"/>
            <person name="Wu L."/>
            <person name="Ma J."/>
        </authorList>
    </citation>
    <scope>NUCLEOTIDE SEQUENCE [LARGE SCALE GENOMIC DNA]</scope>
    <source>
        <strain evidence="4">CCUG 49571</strain>
    </source>
</reference>
<accession>A0ABV9F7U0</accession>
<evidence type="ECO:0000256" key="2">
    <source>
        <dbReference type="ARBA" id="ARBA00022723"/>
    </source>
</evidence>
<keyword evidence="4" id="KW-1185">Reference proteome</keyword>
<comment type="caution">
    <text evidence="3">The sequence shown here is derived from an EMBL/GenBank/DDBJ whole genome shotgun (WGS) entry which is preliminary data.</text>
</comment>
<dbReference type="RefSeq" id="WP_378093789.1">
    <property type="nucleotide sequence ID" value="NZ_JBHSEP010000003.1"/>
</dbReference>
<keyword evidence="2" id="KW-0479">Metal-binding</keyword>
<proteinExistence type="inferred from homology"/>
<dbReference type="Gene3D" id="1.20.120.450">
    <property type="entry name" value="dinb family like domain"/>
    <property type="match status" value="1"/>
</dbReference>
<dbReference type="PANTHER" id="PTHR37302:SF3">
    <property type="entry name" value="DAMAGE-INDUCIBLE PROTEIN DINB"/>
    <property type="match status" value="1"/>
</dbReference>
<dbReference type="InterPro" id="IPR007837">
    <property type="entry name" value="DinB"/>
</dbReference>